<dbReference type="Pfam" id="PF07562">
    <property type="entry name" value="NCD3G"/>
    <property type="match status" value="1"/>
</dbReference>
<dbReference type="PRINTS" id="PR01176">
    <property type="entry name" value="GABABRECEPTR"/>
</dbReference>
<dbReference type="InterPro" id="IPR001828">
    <property type="entry name" value="ANF_lig-bd_rcpt"/>
</dbReference>
<accession>A0AAW2AS97</accession>
<dbReference type="InterPro" id="IPR000068">
    <property type="entry name" value="GPCR_3_Ca_sens_rcpt-rel"/>
</dbReference>
<evidence type="ECO:0000256" key="13">
    <source>
        <dbReference type="ARBA" id="ARBA00038492"/>
    </source>
</evidence>
<evidence type="ECO:0000256" key="9">
    <source>
        <dbReference type="ARBA" id="ARBA00023157"/>
    </source>
</evidence>
<evidence type="ECO:0000256" key="4">
    <source>
        <dbReference type="ARBA" id="ARBA00022692"/>
    </source>
</evidence>
<feature type="transmembrane region" description="Helical" evidence="15">
    <location>
        <begin position="705"/>
        <end position="724"/>
    </location>
</feature>
<dbReference type="InterPro" id="IPR011500">
    <property type="entry name" value="GPCR_3_9-Cys_dom"/>
</dbReference>
<reference evidence="17 18" key="1">
    <citation type="submission" date="2024-05" db="EMBL/GenBank/DDBJ databases">
        <title>A high-quality chromosomal-level genome assembly of Topmouth culter (Culter alburnus).</title>
        <authorList>
            <person name="Zhao H."/>
        </authorList>
    </citation>
    <scope>NUCLEOTIDE SEQUENCE [LARGE SCALE GENOMIC DNA]</scope>
    <source>
        <strain evidence="17">CATC2023</strain>
        <tissue evidence="17">Muscle</tissue>
    </source>
</reference>
<keyword evidence="3" id="KW-1003">Cell membrane</keyword>
<feature type="transmembrane region" description="Helical" evidence="15">
    <location>
        <begin position="592"/>
        <end position="614"/>
    </location>
</feature>
<dbReference type="Proteomes" id="UP001479290">
    <property type="component" value="Unassembled WGS sequence"/>
</dbReference>
<keyword evidence="7" id="KW-0297">G-protein coupled receptor</keyword>
<dbReference type="PANTHER" id="PTHR24061">
    <property type="entry name" value="CALCIUM-SENSING RECEPTOR-RELATED"/>
    <property type="match status" value="1"/>
</dbReference>
<dbReference type="InterPro" id="IPR000337">
    <property type="entry name" value="GPCR_3"/>
</dbReference>
<comment type="subcellular location">
    <subcellularLocation>
        <location evidence="1">Cell membrane</location>
        <topology evidence="1">Multi-pass membrane protein</topology>
    </subcellularLocation>
</comment>
<evidence type="ECO:0000256" key="2">
    <source>
        <dbReference type="ARBA" id="ARBA00011748"/>
    </source>
</evidence>
<dbReference type="Pfam" id="PF00003">
    <property type="entry name" value="7tm_3"/>
    <property type="match status" value="1"/>
</dbReference>
<dbReference type="InterPro" id="IPR017978">
    <property type="entry name" value="GPCR_3_C"/>
</dbReference>
<feature type="transmembrane region" description="Helical" evidence="15">
    <location>
        <begin position="481"/>
        <end position="503"/>
    </location>
</feature>
<dbReference type="InterPro" id="IPR038550">
    <property type="entry name" value="GPCR_3_9-Cys_sf"/>
</dbReference>
<keyword evidence="5" id="KW-0732">Signal</keyword>
<evidence type="ECO:0000256" key="11">
    <source>
        <dbReference type="ARBA" id="ARBA00023180"/>
    </source>
</evidence>
<evidence type="ECO:0000256" key="12">
    <source>
        <dbReference type="ARBA" id="ARBA00023224"/>
    </source>
</evidence>
<evidence type="ECO:0000313" key="17">
    <source>
        <dbReference type="EMBL" id="KAK9975746.1"/>
    </source>
</evidence>
<evidence type="ECO:0000259" key="16">
    <source>
        <dbReference type="PROSITE" id="PS50259"/>
    </source>
</evidence>
<feature type="transmembrane region" description="Helical" evidence="15">
    <location>
        <begin position="638"/>
        <end position="662"/>
    </location>
</feature>
<dbReference type="PRINTS" id="PR00248">
    <property type="entry name" value="GPCRMGR"/>
</dbReference>
<organism evidence="17 18">
    <name type="scientific">Culter alburnus</name>
    <name type="common">Topmouth culter</name>
    <dbReference type="NCBI Taxonomy" id="194366"/>
    <lineage>
        <taxon>Eukaryota</taxon>
        <taxon>Metazoa</taxon>
        <taxon>Chordata</taxon>
        <taxon>Craniata</taxon>
        <taxon>Vertebrata</taxon>
        <taxon>Euteleostomi</taxon>
        <taxon>Actinopterygii</taxon>
        <taxon>Neopterygii</taxon>
        <taxon>Teleostei</taxon>
        <taxon>Ostariophysi</taxon>
        <taxon>Cypriniformes</taxon>
        <taxon>Xenocyprididae</taxon>
        <taxon>Xenocypridinae</taxon>
        <taxon>Culter</taxon>
    </lineage>
</organism>
<dbReference type="InterPro" id="IPR028082">
    <property type="entry name" value="Peripla_BP_I"/>
</dbReference>
<keyword evidence="8 15" id="KW-0472">Membrane</keyword>
<keyword evidence="10" id="KW-0675">Receptor</keyword>
<keyword evidence="4 15" id="KW-0812">Transmembrane</keyword>
<evidence type="ECO:0000256" key="3">
    <source>
        <dbReference type="ARBA" id="ARBA00022475"/>
    </source>
</evidence>
<feature type="transmembrane region" description="Helical" evidence="15">
    <location>
        <begin position="549"/>
        <end position="571"/>
    </location>
</feature>
<dbReference type="PROSITE" id="PS00980">
    <property type="entry name" value="G_PROTEIN_RECEP_F3_2"/>
    <property type="match status" value="1"/>
</dbReference>
<dbReference type="Pfam" id="PF01094">
    <property type="entry name" value="ANF_receptor"/>
    <property type="match status" value="1"/>
</dbReference>
<keyword evidence="11" id="KW-0325">Glycoprotein</keyword>
<dbReference type="EMBL" id="JAWDJR010000004">
    <property type="protein sequence ID" value="KAK9975746.1"/>
    <property type="molecule type" value="Genomic_DNA"/>
</dbReference>
<dbReference type="GO" id="GO:0050909">
    <property type="term" value="P:sensory perception of taste"/>
    <property type="evidence" value="ECO:0007669"/>
    <property type="project" value="UniProtKB-ARBA"/>
</dbReference>
<sequence length="864" mass="97242">MIEAVEAINNSSMLNLTFGYKILDTCSDVTTALEHASVFMDRSSCGGSMYQAVIGEFHSEVSIAVAQFLTMGFMPQISYGSTAGVLSDKTRFPTFKRTVPEDDHQAQAITKILRYHNWTWIGLIITDGDYGRYASDRLLVRAKEQNIFVSFQVVLPDFHDQGNLDLKLNEAIKQIQSKPRVNVIVSFAKPHHMSSLFEKLTPNASGRLWIAGDSWATSVEVLKNRHLNEVGKILGITLFSNDTSHFIRYLDNLDLNPESHPNNTILQHFLREESNKSHEKIRQTLKNAIYPGSVFSIGMALKSIANAVKDICFRKTCLTGFDILHTELHVALANTRFNDVYHFTTSGDLDTGYGIIIWEAAQEDTTKCFKHATLKPVGRYMIKDKDFYFLNDACKNQVENITRNVISQCSDSCLPGFKRAFIDGKPTCCYICEGCPANTFSNQTDANECHKCPDKFWSGPNSTSCSPQKPIFLSWKDHYCITIVVFASLGLLLTLIVMLVFLVKWTTPVVLAAGGPISILILLSLLGTFTSAILFGGKPTDIQCKTGQVLFGLSFTLCVSCILVRCFKILVAFNDFNDFNDSAVKRVVKKFFLPYWIIGICMLFQGIICGLWLWKNPPNVSEVPTQSELIIQCAEGDVLFFGLMLALIGLLAVVCFGFAFLGRKLPECYNEEKCISISMLIYIISWVVFVPIYVNQKETVRYKSAIQMVVMLFSTYGILICHFMPKCYIILFKRQNNTKEAFKRGIQEFTRRFRKRSREVRHRDGLDRPESAFTFDSGIENIINASLSNPYPTGTISSFHLSIENLPHAISVTAASLYGSSLYFGSSEEMNKENQNRQTLSGSQKLMLRIKNNRPVLKRTSSVP</sequence>
<dbReference type="GO" id="GO:0005886">
    <property type="term" value="C:plasma membrane"/>
    <property type="evidence" value="ECO:0007669"/>
    <property type="project" value="UniProtKB-SubCell"/>
</dbReference>
<evidence type="ECO:0000256" key="6">
    <source>
        <dbReference type="ARBA" id="ARBA00022989"/>
    </source>
</evidence>
<keyword evidence="6 15" id="KW-1133">Transmembrane helix</keyword>
<evidence type="ECO:0000256" key="5">
    <source>
        <dbReference type="ARBA" id="ARBA00022729"/>
    </source>
</evidence>
<keyword evidence="9" id="KW-1015">Disulfide bond</keyword>
<keyword evidence="12" id="KW-0807">Transducer</keyword>
<gene>
    <name evidence="17" type="ORF">ABG768_020981</name>
</gene>
<dbReference type="GO" id="GO:0004930">
    <property type="term" value="F:G protein-coupled receptor activity"/>
    <property type="evidence" value="ECO:0007669"/>
    <property type="project" value="UniProtKB-KW"/>
</dbReference>
<comment type="caution">
    <text evidence="17">The sequence shown here is derived from an EMBL/GenBank/DDBJ whole genome shotgun (WGS) entry which is preliminary data.</text>
</comment>
<evidence type="ECO:0000256" key="7">
    <source>
        <dbReference type="ARBA" id="ARBA00023040"/>
    </source>
</evidence>
<dbReference type="Gene3D" id="2.10.50.30">
    <property type="entry name" value="GPCR, family 3, nine cysteines domain"/>
    <property type="match status" value="1"/>
</dbReference>
<feature type="transmembrane region" description="Helical" evidence="15">
    <location>
        <begin position="510"/>
        <end position="537"/>
    </location>
</feature>
<dbReference type="PROSITE" id="PS50259">
    <property type="entry name" value="G_PROTEIN_RECEP_F3_4"/>
    <property type="match status" value="1"/>
</dbReference>
<evidence type="ECO:0000256" key="1">
    <source>
        <dbReference type="ARBA" id="ARBA00004651"/>
    </source>
</evidence>
<feature type="transmembrane region" description="Helical" evidence="15">
    <location>
        <begin position="674"/>
        <end position="693"/>
    </location>
</feature>
<name>A0AAW2AS97_CULAL</name>
<dbReference type="InterPro" id="IPR017979">
    <property type="entry name" value="GPCR_3_CS"/>
</dbReference>
<dbReference type="FunFam" id="3.40.50.2300:FF:000016">
    <property type="entry name" value="Taste 1 receptor member 2"/>
    <property type="match status" value="1"/>
</dbReference>
<feature type="domain" description="G-protein coupled receptors family 3 profile" evidence="16">
    <location>
        <begin position="479"/>
        <end position="746"/>
    </location>
</feature>
<dbReference type="Gene3D" id="3.40.50.2300">
    <property type="match status" value="2"/>
</dbReference>
<dbReference type="PANTHER" id="PTHR24061:SF5">
    <property type="entry name" value="G-PROTEIN COUPLED RECEPTOR FAMILY C GROUP 6 MEMBER A"/>
    <property type="match status" value="1"/>
</dbReference>
<comment type="similarity">
    <text evidence="13">Belongs to the G-protein coupled receptor 3 family. TAS1R subfamily.</text>
</comment>
<dbReference type="SUPFAM" id="SSF53822">
    <property type="entry name" value="Periplasmic binding protein-like I"/>
    <property type="match status" value="1"/>
</dbReference>
<evidence type="ECO:0000256" key="15">
    <source>
        <dbReference type="SAM" id="Phobius"/>
    </source>
</evidence>
<dbReference type="AlphaFoldDB" id="A0AAW2AS97"/>
<protein>
    <recommendedName>
        <fullName evidence="14">G-protein coupled receptor family C group 6 member A</fullName>
    </recommendedName>
</protein>
<evidence type="ECO:0000256" key="8">
    <source>
        <dbReference type="ARBA" id="ARBA00023136"/>
    </source>
</evidence>
<keyword evidence="18" id="KW-1185">Reference proteome</keyword>
<evidence type="ECO:0000256" key="10">
    <source>
        <dbReference type="ARBA" id="ARBA00023170"/>
    </source>
</evidence>
<evidence type="ECO:0000256" key="14">
    <source>
        <dbReference type="ARBA" id="ARBA00039774"/>
    </source>
</evidence>
<dbReference type="FunFam" id="2.10.50.30:FF:000004">
    <property type="entry name" value="Taste receptor type 1 member 3-like protein"/>
    <property type="match status" value="1"/>
</dbReference>
<comment type="subunit">
    <text evidence="2">Homodimer; disulfide-linked.</text>
</comment>
<proteinExistence type="inferred from homology"/>
<evidence type="ECO:0000313" key="18">
    <source>
        <dbReference type="Proteomes" id="UP001479290"/>
    </source>
</evidence>